<evidence type="ECO:0000256" key="3">
    <source>
        <dbReference type="SAM" id="SignalP"/>
    </source>
</evidence>
<sequence length="218" mass="20266">MFGKAIIAVALSAVALAQELKVNSPASLIQCQPALLSWEGGSAPYYLAAIPGGQPSAAALKDFGTLNNNSLTWTVDVPAGTSVTIKVTDSTGAVNYNSAVTIQAGSDSCLNGASASSGASSASGSATSAAASSAAASSAARSGSASASSASRAATSATSAAAGSASSAASAARSGAASASSGAAAAASSTGAASPFAVADIKTGAFAVLLGAAGLTFF</sequence>
<evidence type="ECO:0000313" key="4">
    <source>
        <dbReference type="EMBL" id="KAK1924167.1"/>
    </source>
</evidence>
<protein>
    <submittedName>
        <fullName evidence="4">Uncharacterized protein</fullName>
    </submittedName>
</protein>
<accession>A0AAD9CXZ3</accession>
<keyword evidence="1" id="KW-0689">Ribosomal protein</keyword>
<dbReference type="PANTHER" id="PTHR37487:SF2">
    <property type="entry name" value="EXPRESSED PROTEIN"/>
    <property type="match status" value="1"/>
</dbReference>
<evidence type="ECO:0000256" key="1">
    <source>
        <dbReference type="ARBA" id="ARBA00022980"/>
    </source>
</evidence>
<proteinExistence type="predicted"/>
<keyword evidence="3" id="KW-0732">Signal</keyword>
<dbReference type="GO" id="GO:0005840">
    <property type="term" value="C:ribosome"/>
    <property type="evidence" value="ECO:0007669"/>
    <property type="project" value="UniProtKB-KW"/>
</dbReference>
<dbReference type="GO" id="GO:0003735">
    <property type="term" value="F:structural constituent of ribosome"/>
    <property type="evidence" value="ECO:0007669"/>
    <property type="project" value="InterPro"/>
</dbReference>
<name>A0AAD9CXZ3_PAPLA</name>
<dbReference type="PRINTS" id="PR00456">
    <property type="entry name" value="RIBOSOMALP2"/>
</dbReference>
<keyword evidence="2" id="KW-0687">Ribonucleoprotein</keyword>
<dbReference type="Proteomes" id="UP001182556">
    <property type="component" value="Unassembled WGS sequence"/>
</dbReference>
<comment type="caution">
    <text evidence="4">The sequence shown here is derived from an EMBL/GenBank/DDBJ whole genome shotgun (WGS) entry which is preliminary data.</text>
</comment>
<evidence type="ECO:0000256" key="2">
    <source>
        <dbReference type="ARBA" id="ARBA00023274"/>
    </source>
</evidence>
<organism evidence="4 5">
    <name type="scientific">Papiliotrema laurentii</name>
    <name type="common">Cryptococcus laurentii</name>
    <dbReference type="NCBI Taxonomy" id="5418"/>
    <lineage>
        <taxon>Eukaryota</taxon>
        <taxon>Fungi</taxon>
        <taxon>Dikarya</taxon>
        <taxon>Basidiomycota</taxon>
        <taxon>Agaricomycotina</taxon>
        <taxon>Tremellomycetes</taxon>
        <taxon>Tremellales</taxon>
        <taxon>Rhynchogastremaceae</taxon>
        <taxon>Papiliotrema</taxon>
    </lineage>
</organism>
<feature type="chain" id="PRO_5042060126" evidence="3">
    <location>
        <begin position="18"/>
        <end position="218"/>
    </location>
</feature>
<dbReference type="AlphaFoldDB" id="A0AAD9CXZ3"/>
<dbReference type="EMBL" id="JAODAN010000005">
    <property type="protein sequence ID" value="KAK1924167.1"/>
    <property type="molecule type" value="Genomic_DNA"/>
</dbReference>
<gene>
    <name evidence="4" type="ORF">DB88DRAFT_489318</name>
</gene>
<reference evidence="4" key="1">
    <citation type="submission" date="2023-02" db="EMBL/GenBank/DDBJ databases">
        <title>Identification and recombinant expression of a fungal hydrolase from Papiliotrema laurentii that hydrolyzes apple cutin and clears colloidal polyester polyurethane.</title>
        <authorList>
            <consortium name="DOE Joint Genome Institute"/>
            <person name="Roman V.A."/>
            <person name="Bojanowski C."/>
            <person name="Crable B.R."/>
            <person name="Wagner D.N."/>
            <person name="Hung C.S."/>
            <person name="Nadeau L.J."/>
            <person name="Schratz L."/>
            <person name="Haridas S."/>
            <person name="Pangilinan J."/>
            <person name="Lipzen A."/>
            <person name="Na H."/>
            <person name="Yan M."/>
            <person name="Ng V."/>
            <person name="Grigoriev I.V."/>
            <person name="Spatafora J.W."/>
            <person name="Barlow D."/>
            <person name="Biffinger J."/>
            <person name="Kelley-Loughnane N."/>
            <person name="Varaljay V.A."/>
            <person name="Crookes-Goodson W.J."/>
        </authorList>
    </citation>
    <scope>NUCLEOTIDE SEQUENCE</scope>
    <source>
        <strain evidence="4">5307AH</strain>
    </source>
</reference>
<dbReference type="InterPro" id="IPR001859">
    <property type="entry name" value="Ribosomal_P1/P2_euk"/>
</dbReference>
<keyword evidence="5" id="KW-1185">Reference proteome</keyword>
<dbReference type="GO" id="GO:0006412">
    <property type="term" value="P:translation"/>
    <property type="evidence" value="ECO:0007669"/>
    <property type="project" value="InterPro"/>
</dbReference>
<feature type="signal peptide" evidence="3">
    <location>
        <begin position="1"/>
        <end position="17"/>
    </location>
</feature>
<evidence type="ECO:0000313" key="5">
    <source>
        <dbReference type="Proteomes" id="UP001182556"/>
    </source>
</evidence>
<dbReference type="GO" id="GO:1990904">
    <property type="term" value="C:ribonucleoprotein complex"/>
    <property type="evidence" value="ECO:0007669"/>
    <property type="project" value="UniProtKB-KW"/>
</dbReference>
<dbReference type="PANTHER" id="PTHR37487">
    <property type="entry name" value="CHROMOSOME 1, WHOLE GENOME SHOTGUN SEQUENCE"/>
    <property type="match status" value="1"/>
</dbReference>